<protein>
    <submittedName>
        <fullName evidence="1">Uncharacterized protein</fullName>
    </submittedName>
</protein>
<keyword evidence="2" id="KW-1185">Reference proteome</keyword>
<comment type="caution">
    <text evidence="1">The sequence shown here is derived from an EMBL/GenBank/DDBJ whole genome shotgun (WGS) entry which is preliminary data.</text>
</comment>
<dbReference type="Proteomes" id="UP001432027">
    <property type="component" value="Unassembled WGS sequence"/>
</dbReference>
<proteinExistence type="predicted"/>
<sequence length="127" mass="14125">VLPFPRLSRLLVSQTSVMTLTLSPLPFPSLFPLISHSVDSLRASKLCQSSTVATKSPRCSPFFNASSSPLIIQCPCTARRRSGYVIFACMILLLKVDEYSSFRRRSTHSDCVIFYSLLVSQCLMGRS</sequence>
<accession>A0AAV5SLT7</accession>
<name>A0AAV5SLT7_9BILA</name>
<organism evidence="1 2">
    <name type="scientific">Pristionchus entomophagus</name>
    <dbReference type="NCBI Taxonomy" id="358040"/>
    <lineage>
        <taxon>Eukaryota</taxon>
        <taxon>Metazoa</taxon>
        <taxon>Ecdysozoa</taxon>
        <taxon>Nematoda</taxon>
        <taxon>Chromadorea</taxon>
        <taxon>Rhabditida</taxon>
        <taxon>Rhabditina</taxon>
        <taxon>Diplogasteromorpha</taxon>
        <taxon>Diplogasteroidea</taxon>
        <taxon>Neodiplogasteridae</taxon>
        <taxon>Pristionchus</taxon>
    </lineage>
</organism>
<reference evidence="1" key="1">
    <citation type="submission" date="2023-10" db="EMBL/GenBank/DDBJ databases">
        <title>Genome assembly of Pristionchus species.</title>
        <authorList>
            <person name="Yoshida K."/>
            <person name="Sommer R.J."/>
        </authorList>
    </citation>
    <scope>NUCLEOTIDE SEQUENCE</scope>
    <source>
        <strain evidence="1">RS0144</strain>
    </source>
</reference>
<evidence type="ECO:0000313" key="2">
    <source>
        <dbReference type="Proteomes" id="UP001432027"/>
    </source>
</evidence>
<gene>
    <name evidence="1" type="ORF">PENTCL1PPCAC_5822</name>
</gene>
<evidence type="ECO:0000313" key="1">
    <source>
        <dbReference type="EMBL" id="GMS83647.1"/>
    </source>
</evidence>
<feature type="non-terminal residue" evidence="1">
    <location>
        <position position="1"/>
    </location>
</feature>
<dbReference type="AlphaFoldDB" id="A0AAV5SLT7"/>
<dbReference type="EMBL" id="BTSX01000002">
    <property type="protein sequence ID" value="GMS83647.1"/>
    <property type="molecule type" value="Genomic_DNA"/>
</dbReference>